<reference evidence="3" key="1">
    <citation type="journal article" date="2013" name="Genome Announc.">
        <title>Draft genome sequence of the grapevine dieback fungus Eutypa lata UCR-EL1.</title>
        <authorList>
            <person name="Blanco-Ulate B."/>
            <person name="Rolshausen P.E."/>
            <person name="Cantu D."/>
        </authorList>
    </citation>
    <scope>NUCLEOTIDE SEQUENCE [LARGE SCALE GENOMIC DNA]</scope>
    <source>
        <strain evidence="3">UCR-EL1</strain>
    </source>
</reference>
<organism evidence="2 3">
    <name type="scientific">Eutypa lata (strain UCR-EL1)</name>
    <name type="common">Grapevine dieback disease fungus</name>
    <name type="synonym">Eutypa armeniacae</name>
    <dbReference type="NCBI Taxonomy" id="1287681"/>
    <lineage>
        <taxon>Eukaryota</taxon>
        <taxon>Fungi</taxon>
        <taxon>Dikarya</taxon>
        <taxon>Ascomycota</taxon>
        <taxon>Pezizomycotina</taxon>
        <taxon>Sordariomycetes</taxon>
        <taxon>Xylariomycetidae</taxon>
        <taxon>Xylariales</taxon>
        <taxon>Diatrypaceae</taxon>
        <taxon>Eutypa</taxon>
    </lineage>
</organism>
<dbReference type="InterPro" id="IPR036028">
    <property type="entry name" value="SH3-like_dom_sf"/>
</dbReference>
<proteinExistence type="predicted"/>
<dbReference type="EMBL" id="KB705561">
    <property type="protein sequence ID" value="EMR71887.1"/>
    <property type="molecule type" value="Genomic_DNA"/>
</dbReference>
<accession>M7T5H4</accession>
<evidence type="ECO:0000256" key="1">
    <source>
        <dbReference type="SAM" id="MobiDB-lite"/>
    </source>
</evidence>
<feature type="compositionally biased region" description="Acidic residues" evidence="1">
    <location>
        <begin position="118"/>
        <end position="136"/>
    </location>
</feature>
<feature type="region of interest" description="Disordered" evidence="1">
    <location>
        <begin position="1"/>
        <end position="35"/>
    </location>
</feature>
<evidence type="ECO:0000313" key="2">
    <source>
        <dbReference type="EMBL" id="EMR71887.1"/>
    </source>
</evidence>
<dbReference type="PANTHER" id="PTHR47775:SF1">
    <property type="entry name" value="BUD SITE SELECTION PROTEIN 14"/>
    <property type="match status" value="1"/>
</dbReference>
<dbReference type="KEGG" id="ela:UCREL1_1075"/>
<dbReference type="InterPro" id="IPR053039">
    <property type="entry name" value="Polarity_Bud-Selection_Reg"/>
</dbReference>
<dbReference type="GO" id="GO:0015630">
    <property type="term" value="C:microtubule cytoskeleton"/>
    <property type="evidence" value="ECO:0007669"/>
    <property type="project" value="TreeGrafter"/>
</dbReference>
<feature type="region of interest" description="Disordered" evidence="1">
    <location>
        <begin position="172"/>
        <end position="194"/>
    </location>
</feature>
<name>M7T5H4_EUTLA</name>
<dbReference type="PANTHER" id="PTHR47775">
    <property type="entry name" value="BUD SITE SELECTION PROTEIN 14"/>
    <property type="match status" value="1"/>
</dbReference>
<feature type="compositionally biased region" description="Basic and acidic residues" evidence="1">
    <location>
        <begin position="481"/>
        <end position="491"/>
    </location>
</feature>
<feature type="compositionally biased region" description="Low complexity" evidence="1">
    <location>
        <begin position="441"/>
        <end position="459"/>
    </location>
</feature>
<feature type="region of interest" description="Disordered" evidence="1">
    <location>
        <begin position="87"/>
        <end position="157"/>
    </location>
</feature>
<keyword evidence="3" id="KW-1185">Reference proteome</keyword>
<evidence type="ECO:0000313" key="3">
    <source>
        <dbReference type="Proteomes" id="UP000012174"/>
    </source>
</evidence>
<feature type="region of interest" description="Disordered" evidence="1">
    <location>
        <begin position="544"/>
        <end position="615"/>
    </location>
</feature>
<dbReference type="AlphaFoldDB" id="M7T5H4"/>
<sequence>MTRPKIIRADTIDLQDHDAPSAKDHKRPPPTLTLNGAVAPHQAETIREVAEDRAGEQCRSPRVSWANGDSVDLSQYAQDLATDIANSINGGNMQQQQQQQQDTLAIAQNGGAASNASNDEDVGAEGDEDMDDDDDMMDKISSSPSIEDGSSSPYVDPPLYLPLQLSSRQASKAAVDTPNCNHHLSGEYTGYDDGYYDDDYYDEDETNAQDDNDYQQDYVEYMEDHYLLSECDLEPSAQSIDGTSQSAATVERTIEHKQQQGDRDSGLQLALADFCISQSPESLPIESAFENDDSYELMVPYDTSTEDDDDNDFLFTDDPRFIDSGWGGECLQDIEDIDFEFVYALHTFVATVEGQANATKGDTMVLLDDSNSYWWLVRVVKDSSIATMLGDQAEKTKNPLKSAMRRRKAKTVTFTAPTYVDYSDIEYSTDEEEGENDGSVQRQTTQQQKEQQATAQQATVEIEDESAKVEPLKPRSQQKQVRLDTIETEEKTDADDASQISGRRSSDDMFDGKSERTSRNGTVRNTDSFFRDETIETKKITLTPGLLRDDNAPRDSSESLSKEVRQRASLDKLEKELVPDKAKDDKKKKDKKPGGIRSFFSRKDRKRSVDDDDESFGSEIRDLLTVVYDKSDVPPVGPEHPVAGLFREPNAKLAEITSKLDNMLGDWLARKQRLRGTV</sequence>
<dbReference type="HOGENOM" id="CLU_010627_0_0_1"/>
<dbReference type="GO" id="GO:0030950">
    <property type="term" value="P:establishment or maintenance of actin cytoskeleton polarity"/>
    <property type="evidence" value="ECO:0007669"/>
    <property type="project" value="TreeGrafter"/>
</dbReference>
<feature type="region of interest" description="Disordered" evidence="1">
    <location>
        <begin position="428"/>
        <end position="525"/>
    </location>
</feature>
<dbReference type="Proteomes" id="UP000012174">
    <property type="component" value="Unassembled WGS sequence"/>
</dbReference>
<protein>
    <submittedName>
        <fullName evidence="2">Putative sh3 domain protein</fullName>
    </submittedName>
</protein>
<dbReference type="STRING" id="1287681.M7T5H4"/>
<gene>
    <name evidence="2" type="ORF">UCREL1_1075</name>
</gene>
<dbReference type="SUPFAM" id="SSF50044">
    <property type="entry name" value="SH3-domain"/>
    <property type="match status" value="1"/>
</dbReference>
<dbReference type="OrthoDB" id="196165at2759"/>
<feature type="compositionally biased region" description="Basic and acidic residues" evidence="1">
    <location>
        <begin position="504"/>
        <end position="518"/>
    </location>
</feature>
<feature type="compositionally biased region" description="Basic and acidic residues" evidence="1">
    <location>
        <begin position="7"/>
        <end position="23"/>
    </location>
</feature>
<dbReference type="eggNOG" id="ENOG502R17J">
    <property type="taxonomic scope" value="Eukaryota"/>
</dbReference>
<dbReference type="GO" id="GO:0051286">
    <property type="term" value="C:cell tip"/>
    <property type="evidence" value="ECO:0007669"/>
    <property type="project" value="TreeGrafter"/>
</dbReference>
<dbReference type="GO" id="GO:0008104">
    <property type="term" value="P:intracellular protein localization"/>
    <property type="evidence" value="ECO:0007669"/>
    <property type="project" value="TreeGrafter"/>
</dbReference>
<feature type="compositionally biased region" description="Low complexity" evidence="1">
    <location>
        <begin position="141"/>
        <end position="152"/>
    </location>
</feature>
<feature type="compositionally biased region" description="Basic and acidic residues" evidence="1">
    <location>
        <begin position="547"/>
        <end position="587"/>
    </location>
</feature>